<dbReference type="WBParaSite" id="PSAMB.scaffold3940size16330.g22997.t1">
    <property type="protein sequence ID" value="PSAMB.scaffold3940size16330.g22997.t1"/>
    <property type="gene ID" value="PSAMB.scaffold3940size16330.g22997"/>
</dbReference>
<dbReference type="GO" id="GO:0005385">
    <property type="term" value="F:zinc ion transmembrane transporter activity"/>
    <property type="evidence" value="ECO:0007669"/>
    <property type="project" value="TreeGrafter"/>
</dbReference>
<organism evidence="7 8">
    <name type="scientific">Plectus sambesii</name>
    <dbReference type="NCBI Taxonomy" id="2011161"/>
    <lineage>
        <taxon>Eukaryota</taxon>
        <taxon>Metazoa</taxon>
        <taxon>Ecdysozoa</taxon>
        <taxon>Nematoda</taxon>
        <taxon>Chromadorea</taxon>
        <taxon>Plectida</taxon>
        <taxon>Plectina</taxon>
        <taxon>Plectoidea</taxon>
        <taxon>Plectidae</taxon>
        <taxon>Plectus</taxon>
    </lineage>
</organism>
<feature type="transmembrane region" description="Helical" evidence="6">
    <location>
        <begin position="30"/>
        <end position="54"/>
    </location>
</feature>
<name>A0A914WEH0_9BILA</name>
<reference evidence="8" key="1">
    <citation type="submission" date="2022-11" db="UniProtKB">
        <authorList>
            <consortium name="WormBaseParasite"/>
        </authorList>
    </citation>
    <scope>IDENTIFICATION</scope>
</reference>
<dbReference type="Pfam" id="PF02535">
    <property type="entry name" value="Zip"/>
    <property type="match status" value="1"/>
</dbReference>
<dbReference type="PANTHER" id="PTHR12191">
    <property type="entry name" value="SOLUTE CARRIER FAMILY 39"/>
    <property type="match status" value="1"/>
</dbReference>
<evidence type="ECO:0000256" key="1">
    <source>
        <dbReference type="ARBA" id="ARBA00004141"/>
    </source>
</evidence>
<dbReference type="Proteomes" id="UP000887566">
    <property type="component" value="Unplaced"/>
</dbReference>
<evidence type="ECO:0000313" key="7">
    <source>
        <dbReference type="Proteomes" id="UP000887566"/>
    </source>
</evidence>
<feature type="transmembrane region" description="Helical" evidence="6">
    <location>
        <begin position="66"/>
        <end position="85"/>
    </location>
</feature>
<keyword evidence="7" id="KW-1185">Reference proteome</keyword>
<dbReference type="GO" id="GO:0005886">
    <property type="term" value="C:plasma membrane"/>
    <property type="evidence" value="ECO:0007669"/>
    <property type="project" value="TreeGrafter"/>
</dbReference>
<dbReference type="InterPro" id="IPR050799">
    <property type="entry name" value="ZIP_Transporter"/>
</dbReference>
<feature type="transmembrane region" description="Helical" evidence="6">
    <location>
        <begin position="229"/>
        <end position="250"/>
    </location>
</feature>
<comment type="similarity">
    <text evidence="2">Belongs to the ZIP transporter (TC 2.A.5) family.</text>
</comment>
<accession>A0A914WEH0</accession>
<keyword evidence="4 6" id="KW-1133">Transmembrane helix</keyword>
<dbReference type="GO" id="GO:0140410">
    <property type="term" value="F:monoatomic cation:bicarbonate symporter activity"/>
    <property type="evidence" value="ECO:0007669"/>
    <property type="project" value="TreeGrafter"/>
</dbReference>
<dbReference type="InterPro" id="IPR003689">
    <property type="entry name" value="ZIP"/>
</dbReference>
<evidence type="ECO:0000256" key="4">
    <source>
        <dbReference type="ARBA" id="ARBA00022989"/>
    </source>
</evidence>
<dbReference type="GO" id="GO:0071578">
    <property type="term" value="P:zinc ion import across plasma membrane"/>
    <property type="evidence" value="ECO:0007669"/>
    <property type="project" value="TreeGrafter"/>
</dbReference>
<keyword evidence="5 6" id="KW-0472">Membrane</keyword>
<proteinExistence type="inferred from homology"/>
<dbReference type="PANTHER" id="PTHR12191:SF32">
    <property type="entry name" value="ZRT (ZRT), IRT- (IRT-) LIKE PROTEIN TRANSPORTER"/>
    <property type="match status" value="1"/>
</dbReference>
<protein>
    <submittedName>
        <fullName evidence="8">Uncharacterized protein</fullName>
    </submittedName>
</protein>
<feature type="transmembrane region" description="Helical" evidence="6">
    <location>
        <begin position="297"/>
        <end position="315"/>
    </location>
</feature>
<evidence type="ECO:0000256" key="6">
    <source>
        <dbReference type="SAM" id="Phobius"/>
    </source>
</evidence>
<feature type="transmembrane region" description="Helical" evidence="6">
    <location>
        <begin position="257"/>
        <end position="277"/>
    </location>
</feature>
<dbReference type="GO" id="GO:0030003">
    <property type="term" value="P:intracellular monoatomic cation homeostasis"/>
    <property type="evidence" value="ECO:0007669"/>
    <property type="project" value="TreeGrafter"/>
</dbReference>
<feature type="transmembrane region" description="Helical" evidence="6">
    <location>
        <begin position="105"/>
        <end position="125"/>
    </location>
</feature>
<evidence type="ECO:0000256" key="3">
    <source>
        <dbReference type="ARBA" id="ARBA00022692"/>
    </source>
</evidence>
<evidence type="ECO:0000256" key="2">
    <source>
        <dbReference type="ARBA" id="ARBA00006939"/>
    </source>
</evidence>
<dbReference type="AlphaFoldDB" id="A0A914WEH0"/>
<evidence type="ECO:0000313" key="8">
    <source>
        <dbReference type="WBParaSite" id="PSAMB.scaffold3940size16330.g22997.t1"/>
    </source>
</evidence>
<comment type="subcellular location">
    <subcellularLocation>
        <location evidence="1">Membrane</location>
        <topology evidence="1">Multi-pass membrane protein</topology>
    </subcellularLocation>
</comment>
<keyword evidence="3 6" id="KW-0812">Transmembrane</keyword>
<sequence>MTECICNGSHNVAAAHTESDSSASHDYEDWIIWSVGFAMVSATAFAAYGGIMLMPLLGKKSYNRTLTFLSGLGVGSLSGSTMFIMLPEAFHISELSSGDYAYKSWMTLCGIYMLFIIDKLLHFLFEVRKVKRQRSAVQTIVENLHPTVRIPTKEKTKEEEEEENATVANMVLFANLLINFVDGIAMGAAFGDGLLRGLSVSIAILLQQFPQEIADLAVLINAGVGVRRAFLLNLIPGVLSYLGYVIGIVLRRQNARYSDVIFAVAAGMYLYICLATLIPEMSAKIVEEFKHSRKEGILITLLQNAGIVVGLLIMFEMSLFDQDIHINA</sequence>
<evidence type="ECO:0000256" key="5">
    <source>
        <dbReference type="ARBA" id="ARBA00023136"/>
    </source>
</evidence>